<name>A0A2N5SFE6_9BASI</name>
<feature type="region of interest" description="Disordered" evidence="1">
    <location>
        <begin position="29"/>
        <end position="52"/>
    </location>
</feature>
<organism evidence="2 3">
    <name type="scientific">Puccinia coronata f. sp. avenae</name>
    <dbReference type="NCBI Taxonomy" id="200324"/>
    <lineage>
        <taxon>Eukaryota</taxon>
        <taxon>Fungi</taxon>
        <taxon>Dikarya</taxon>
        <taxon>Basidiomycota</taxon>
        <taxon>Pucciniomycotina</taxon>
        <taxon>Pucciniomycetes</taxon>
        <taxon>Pucciniales</taxon>
        <taxon>Pucciniaceae</taxon>
        <taxon>Puccinia</taxon>
    </lineage>
</organism>
<accession>A0A2N5SFE6</accession>
<reference evidence="2 3" key="1">
    <citation type="submission" date="2017-11" db="EMBL/GenBank/DDBJ databases">
        <title>De novo assembly and phasing of dikaryotic genomes from two isolates of Puccinia coronata f. sp. avenae, the causal agent of oat crown rust.</title>
        <authorList>
            <person name="Miller M.E."/>
            <person name="Zhang Y."/>
            <person name="Omidvar V."/>
            <person name="Sperschneider J."/>
            <person name="Schwessinger B."/>
            <person name="Raley C."/>
            <person name="Palmer J.M."/>
            <person name="Garnica D."/>
            <person name="Upadhyaya N."/>
            <person name="Rathjen J."/>
            <person name="Taylor J.M."/>
            <person name="Park R.F."/>
            <person name="Dodds P.N."/>
            <person name="Hirsch C.D."/>
            <person name="Kianian S.F."/>
            <person name="Figueroa M."/>
        </authorList>
    </citation>
    <scope>NUCLEOTIDE SEQUENCE [LARGE SCALE GENOMIC DNA]</scope>
    <source>
        <strain evidence="2">12NC29</strain>
    </source>
</reference>
<sequence>MSESQLTECALHQDAQQYSHHVFFGVQQVSTSSSQDPHTSIKPANLNIQALR</sequence>
<keyword evidence="3" id="KW-1185">Reference proteome</keyword>
<dbReference type="EMBL" id="PGCJ01000999">
    <property type="protein sequence ID" value="PLW11966.1"/>
    <property type="molecule type" value="Genomic_DNA"/>
</dbReference>
<evidence type="ECO:0000256" key="1">
    <source>
        <dbReference type="SAM" id="MobiDB-lite"/>
    </source>
</evidence>
<dbReference type="AlphaFoldDB" id="A0A2N5SFE6"/>
<comment type="caution">
    <text evidence="2">The sequence shown here is derived from an EMBL/GenBank/DDBJ whole genome shotgun (WGS) entry which is preliminary data.</text>
</comment>
<evidence type="ECO:0000313" key="2">
    <source>
        <dbReference type="EMBL" id="PLW11966.1"/>
    </source>
</evidence>
<feature type="compositionally biased region" description="Polar residues" evidence="1">
    <location>
        <begin position="29"/>
        <end position="38"/>
    </location>
</feature>
<dbReference type="Proteomes" id="UP000235388">
    <property type="component" value="Unassembled WGS sequence"/>
</dbReference>
<evidence type="ECO:0000313" key="3">
    <source>
        <dbReference type="Proteomes" id="UP000235388"/>
    </source>
</evidence>
<proteinExistence type="predicted"/>
<protein>
    <submittedName>
        <fullName evidence="2">Uncharacterized protein</fullName>
    </submittedName>
</protein>
<gene>
    <name evidence="2" type="ORF">PCANC_24235</name>
</gene>